<dbReference type="InterPro" id="IPR036691">
    <property type="entry name" value="Endo/exonu/phosph_ase_sf"/>
</dbReference>
<reference evidence="1 2" key="1">
    <citation type="submission" date="2020-06" db="EMBL/GenBank/DDBJ databases">
        <authorList>
            <person name="Li R."/>
            <person name="Bekaert M."/>
        </authorList>
    </citation>
    <scope>NUCLEOTIDE SEQUENCE [LARGE SCALE GENOMIC DNA]</scope>
    <source>
        <strain evidence="2">wild</strain>
    </source>
</reference>
<protein>
    <recommendedName>
        <fullName evidence="3">Endonuclease/exonuclease/phosphatase domain-containing protein</fullName>
    </recommendedName>
</protein>
<dbReference type="Gene3D" id="3.60.10.10">
    <property type="entry name" value="Endonuclease/exonuclease/phosphatase"/>
    <property type="match status" value="1"/>
</dbReference>
<sequence length="310" mass="36295">MIILLENEISTFARQGKILLMGDMNAKYPDFIIGDSCQINNFDAENLIPDCYEVDTEISRNNQDNITNVQCKSLLELCIASRLRILDGRFIGDSLGYYTYMSINGYRAVDYALISESLLSSVKYFKTDDFAYLSDHVQIQLTLNRNIKNKFDLKSHIEKKMERFEKISMVRTENSQNLLLETLTSEYIKNYILNFELNEYEENQKGVDGATENLTNIFENISEITCKISKRFKNSFDKKPKDYWEILKGMKNKKDVGNEVPEILKDEEIITKYIQDQGKPTFVNIKWKEKIENNLFILKRTLHLIEKQML</sequence>
<name>A0A6J8EBA0_MYTCO</name>
<dbReference type="AlphaFoldDB" id="A0A6J8EBA0"/>
<dbReference type="Proteomes" id="UP000507470">
    <property type="component" value="Unassembled WGS sequence"/>
</dbReference>
<gene>
    <name evidence="1" type="ORF">MCOR_49767</name>
</gene>
<evidence type="ECO:0000313" key="1">
    <source>
        <dbReference type="EMBL" id="CAC5417233.1"/>
    </source>
</evidence>
<dbReference type="EMBL" id="CACVKT020008733">
    <property type="protein sequence ID" value="CAC5417233.1"/>
    <property type="molecule type" value="Genomic_DNA"/>
</dbReference>
<keyword evidence="2" id="KW-1185">Reference proteome</keyword>
<organism evidence="1 2">
    <name type="scientific">Mytilus coruscus</name>
    <name type="common">Sea mussel</name>
    <dbReference type="NCBI Taxonomy" id="42192"/>
    <lineage>
        <taxon>Eukaryota</taxon>
        <taxon>Metazoa</taxon>
        <taxon>Spiralia</taxon>
        <taxon>Lophotrochozoa</taxon>
        <taxon>Mollusca</taxon>
        <taxon>Bivalvia</taxon>
        <taxon>Autobranchia</taxon>
        <taxon>Pteriomorphia</taxon>
        <taxon>Mytilida</taxon>
        <taxon>Mytiloidea</taxon>
        <taxon>Mytilidae</taxon>
        <taxon>Mytilinae</taxon>
        <taxon>Mytilus</taxon>
    </lineage>
</organism>
<dbReference type="SUPFAM" id="SSF56219">
    <property type="entry name" value="DNase I-like"/>
    <property type="match status" value="1"/>
</dbReference>
<evidence type="ECO:0008006" key="3">
    <source>
        <dbReference type="Google" id="ProtNLM"/>
    </source>
</evidence>
<proteinExistence type="predicted"/>
<dbReference type="OrthoDB" id="10383685at2759"/>
<evidence type="ECO:0000313" key="2">
    <source>
        <dbReference type="Proteomes" id="UP000507470"/>
    </source>
</evidence>
<accession>A0A6J8EBA0</accession>